<dbReference type="GO" id="GO:0004497">
    <property type="term" value="F:monooxygenase activity"/>
    <property type="evidence" value="ECO:0007669"/>
    <property type="project" value="UniProtKB-KW"/>
</dbReference>
<dbReference type="PANTHER" id="PTHR24305">
    <property type="entry name" value="CYTOCHROME P450"/>
    <property type="match status" value="1"/>
</dbReference>
<dbReference type="Proteomes" id="UP000018144">
    <property type="component" value="Unassembled WGS sequence"/>
</dbReference>
<evidence type="ECO:0000256" key="7">
    <source>
        <dbReference type="RuleBase" id="RU000461"/>
    </source>
</evidence>
<protein>
    <submittedName>
        <fullName evidence="8">Similar to Isotrichodermin C-15 hydroxylase acc. no. O13317</fullName>
    </submittedName>
</protein>
<evidence type="ECO:0000313" key="9">
    <source>
        <dbReference type="Proteomes" id="UP000018144"/>
    </source>
</evidence>
<dbReference type="PANTHER" id="PTHR24305:SF210">
    <property type="entry name" value="CYTOCHROME P450 MONOOXYGENASE ASQL-RELATED"/>
    <property type="match status" value="1"/>
</dbReference>
<dbReference type="eggNOG" id="KOG0158">
    <property type="taxonomic scope" value="Eukaryota"/>
</dbReference>
<accession>U4LLK3</accession>
<comment type="similarity">
    <text evidence="2 7">Belongs to the cytochrome P450 family.</text>
</comment>
<dbReference type="InterPro" id="IPR001128">
    <property type="entry name" value="Cyt_P450"/>
</dbReference>
<proteinExistence type="inferred from homology"/>
<dbReference type="InterPro" id="IPR002401">
    <property type="entry name" value="Cyt_P450_E_grp-I"/>
</dbReference>
<evidence type="ECO:0000256" key="3">
    <source>
        <dbReference type="ARBA" id="ARBA00022617"/>
    </source>
</evidence>
<dbReference type="PRINTS" id="PR00463">
    <property type="entry name" value="EP450I"/>
</dbReference>
<evidence type="ECO:0000256" key="2">
    <source>
        <dbReference type="ARBA" id="ARBA00010617"/>
    </source>
</evidence>
<gene>
    <name evidence="8" type="ORF">PCON_08361</name>
</gene>
<keyword evidence="4 6" id="KW-0479">Metal-binding</keyword>
<dbReference type="AlphaFoldDB" id="U4LLK3"/>
<dbReference type="InterPro" id="IPR036396">
    <property type="entry name" value="Cyt_P450_sf"/>
</dbReference>
<evidence type="ECO:0000256" key="1">
    <source>
        <dbReference type="ARBA" id="ARBA00001971"/>
    </source>
</evidence>
<dbReference type="Pfam" id="PF00067">
    <property type="entry name" value="p450"/>
    <property type="match status" value="1"/>
</dbReference>
<dbReference type="PROSITE" id="PS00086">
    <property type="entry name" value="CYTOCHROME_P450"/>
    <property type="match status" value="1"/>
</dbReference>
<name>U4LLK3_PYROM</name>
<dbReference type="Gene3D" id="1.10.630.10">
    <property type="entry name" value="Cytochrome P450"/>
    <property type="match status" value="1"/>
</dbReference>
<evidence type="ECO:0000256" key="4">
    <source>
        <dbReference type="ARBA" id="ARBA00022723"/>
    </source>
</evidence>
<dbReference type="EMBL" id="HF935431">
    <property type="protein sequence ID" value="CCX30235.1"/>
    <property type="molecule type" value="Genomic_DNA"/>
</dbReference>
<evidence type="ECO:0000313" key="8">
    <source>
        <dbReference type="EMBL" id="CCX30235.1"/>
    </source>
</evidence>
<organism evidence="8 9">
    <name type="scientific">Pyronema omphalodes (strain CBS 100304)</name>
    <name type="common">Pyronema confluens</name>
    <dbReference type="NCBI Taxonomy" id="1076935"/>
    <lineage>
        <taxon>Eukaryota</taxon>
        <taxon>Fungi</taxon>
        <taxon>Dikarya</taxon>
        <taxon>Ascomycota</taxon>
        <taxon>Pezizomycotina</taxon>
        <taxon>Pezizomycetes</taxon>
        <taxon>Pezizales</taxon>
        <taxon>Pyronemataceae</taxon>
        <taxon>Pyronema</taxon>
    </lineage>
</organism>
<dbReference type="PRINTS" id="PR00385">
    <property type="entry name" value="P450"/>
</dbReference>
<evidence type="ECO:0000256" key="6">
    <source>
        <dbReference type="PIRSR" id="PIRSR602401-1"/>
    </source>
</evidence>
<dbReference type="GO" id="GO:0016705">
    <property type="term" value="F:oxidoreductase activity, acting on paired donors, with incorporation or reduction of molecular oxygen"/>
    <property type="evidence" value="ECO:0007669"/>
    <property type="project" value="InterPro"/>
</dbReference>
<reference evidence="8 9" key="1">
    <citation type="journal article" date="2013" name="PLoS Genet.">
        <title>The genome and development-dependent transcriptomes of Pyronema confluens: a window into fungal evolution.</title>
        <authorList>
            <person name="Traeger S."/>
            <person name="Altegoer F."/>
            <person name="Freitag M."/>
            <person name="Gabaldon T."/>
            <person name="Kempken F."/>
            <person name="Kumar A."/>
            <person name="Marcet-Houben M."/>
            <person name="Poggeler S."/>
            <person name="Stajich J.E."/>
            <person name="Nowrousian M."/>
        </authorList>
    </citation>
    <scope>NUCLEOTIDE SEQUENCE [LARGE SCALE GENOMIC DNA]</scope>
    <source>
        <strain evidence="9">CBS 100304</strain>
        <tissue evidence="8">Vegetative mycelium</tissue>
    </source>
</reference>
<dbReference type="GO" id="GO:0005506">
    <property type="term" value="F:iron ion binding"/>
    <property type="evidence" value="ECO:0007669"/>
    <property type="project" value="InterPro"/>
</dbReference>
<dbReference type="InterPro" id="IPR050121">
    <property type="entry name" value="Cytochrome_P450_monoxygenase"/>
</dbReference>
<comment type="cofactor">
    <cofactor evidence="1 6">
        <name>heme</name>
        <dbReference type="ChEBI" id="CHEBI:30413"/>
    </cofactor>
</comment>
<dbReference type="OrthoDB" id="1470350at2759"/>
<keyword evidence="7" id="KW-0560">Oxidoreductase</keyword>
<dbReference type="CDD" id="cd11058">
    <property type="entry name" value="CYP60B-like"/>
    <property type="match status" value="1"/>
</dbReference>
<dbReference type="GO" id="GO:0020037">
    <property type="term" value="F:heme binding"/>
    <property type="evidence" value="ECO:0007669"/>
    <property type="project" value="InterPro"/>
</dbReference>
<feature type="binding site" description="axial binding residue" evidence="6">
    <location>
        <position position="371"/>
    </location>
    <ligand>
        <name>heme</name>
        <dbReference type="ChEBI" id="CHEBI:30413"/>
    </ligand>
    <ligandPart>
        <name>Fe</name>
        <dbReference type="ChEBI" id="CHEBI:18248"/>
    </ligandPart>
</feature>
<keyword evidence="5 6" id="KW-0408">Iron</keyword>
<dbReference type="InterPro" id="IPR017972">
    <property type="entry name" value="Cyt_P450_CS"/>
</dbReference>
<evidence type="ECO:0000256" key="5">
    <source>
        <dbReference type="ARBA" id="ARBA00023004"/>
    </source>
</evidence>
<keyword evidence="7" id="KW-0503">Monooxygenase</keyword>
<keyword evidence="3 6" id="KW-0349">Heme</keyword>
<dbReference type="STRING" id="1076935.U4LLK3"/>
<keyword evidence="9" id="KW-1185">Reference proteome</keyword>
<dbReference type="SUPFAM" id="SSF48264">
    <property type="entry name" value="Cytochrome P450"/>
    <property type="match status" value="1"/>
</dbReference>
<sequence length="428" mass="49236">MDHESTPREIWPCCPHCAQRLVVLHPTSYRDINKSKVPFPKTEFFDAIDNGFNEAGIGTERDVEKHLRKRKFLTPAFTPAATKMYEPLVAPHLDSFLKEIEERGKLPEGVDFVEWYQFLTFDTAGDLAFGESFKALSMGVQHRWMSLVTESIDIAAYLEATRRFPVFLAIFQKFIPAKITEARKWHVDWSKQQTYRRIANPSSRGDMLGFMVDSEGKTSISHDELTAHASQLILGGAETMTGMLVGTTYFLAKTPRVQQFLQKEIREAFESVDDITAAKLSTMKYLTAVIHEGLRSFPPGPTGLPRYSPGALVDGHFVPKGTKVSTHPWTVTHSEEYWDKPDEFRPERWLEEGNKDVKDASVPFGLGTRQCLGQNIAWVEMRLYLAKMMWLYNLELVDKERDWVKDCKTYFMWMKTPLMIKVERREGF</sequence>